<organism evidence="1 2">
    <name type="scientific">Paracidovorax wautersii</name>
    <dbReference type="NCBI Taxonomy" id="1177982"/>
    <lineage>
        <taxon>Bacteria</taxon>
        <taxon>Pseudomonadati</taxon>
        <taxon>Pseudomonadota</taxon>
        <taxon>Betaproteobacteria</taxon>
        <taxon>Burkholderiales</taxon>
        <taxon>Comamonadaceae</taxon>
        <taxon>Paracidovorax</taxon>
    </lineage>
</organism>
<dbReference type="InterPro" id="IPR011008">
    <property type="entry name" value="Dimeric_a/b-barrel"/>
</dbReference>
<sequence>MKTYLDVTESAGLAFIRRGVAGPVVMLNLLRFRAVADYSAAPQLAPEQAISGEAAYRRYLDHTLPHLEASGGRVLFFGRGGPFLIGPQDERWDAALLVEQANASAFLAFASNEAYLGGVGHRTAALEDARLLPLEPTSLTMP</sequence>
<accession>A0A7V8JNS6</accession>
<dbReference type="AlphaFoldDB" id="A0A7V8JNS6"/>
<dbReference type="SUPFAM" id="SSF54909">
    <property type="entry name" value="Dimeric alpha+beta barrel"/>
    <property type="match status" value="1"/>
</dbReference>
<gene>
    <name evidence="1" type="ORF">GAK30_03829</name>
</gene>
<reference evidence="2" key="1">
    <citation type="journal article" date="2020" name="MBio">
        <title>Horizontal gene transfer to a defensive symbiont with a reduced genome amongst a multipartite beetle microbiome.</title>
        <authorList>
            <person name="Waterworth S.C."/>
            <person name="Florez L.V."/>
            <person name="Rees E.R."/>
            <person name="Hertweck C."/>
            <person name="Kaltenpoth M."/>
            <person name="Kwan J.C."/>
        </authorList>
    </citation>
    <scope>NUCLEOTIDE SEQUENCE [LARGE SCALE GENOMIC DNA]</scope>
</reference>
<comment type="caution">
    <text evidence="1">The sequence shown here is derived from an EMBL/GenBank/DDBJ whole genome shotgun (WGS) entry which is preliminary data.</text>
</comment>
<evidence type="ECO:0008006" key="3">
    <source>
        <dbReference type="Google" id="ProtNLM"/>
    </source>
</evidence>
<evidence type="ECO:0000313" key="2">
    <source>
        <dbReference type="Proteomes" id="UP000461670"/>
    </source>
</evidence>
<evidence type="ECO:0000313" key="1">
    <source>
        <dbReference type="EMBL" id="KAF1017930.1"/>
    </source>
</evidence>
<proteinExistence type="predicted"/>
<name>A0A7V8JNS6_9BURK</name>
<dbReference type="Gene3D" id="3.30.70.100">
    <property type="match status" value="1"/>
</dbReference>
<protein>
    <recommendedName>
        <fullName evidence="3">DUF1330 domain-containing protein</fullName>
    </recommendedName>
</protein>
<dbReference type="Proteomes" id="UP000461670">
    <property type="component" value="Unassembled WGS sequence"/>
</dbReference>
<dbReference type="EMBL" id="WNDQ01000102">
    <property type="protein sequence ID" value="KAF1017930.1"/>
    <property type="molecule type" value="Genomic_DNA"/>
</dbReference>